<dbReference type="InterPro" id="IPR027417">
    <property type="entry name" value="P-loop_NTPase"/>
</dbReference>
<comment type="caution">
    <text evidence="7">The sequence shown here is derived from an EMBL/GenBank/DDBJ whole genome shotgun (WGS) entry which is preliminary data.</text>
</comment>
<keyword evidence="4" id="KW-0804">Transcription</keyword>
<feature type="compositionally biased region" description="Low complexity" evidence="5">
    <location>
        <begin position="901"/>
        <end position="914"/>
    </location>
</feature>
<dbReference type="RefSeq" id="WP_386153109.1">
    <property type="nucleotide sequence ID" value="NZ_JBHMBS010000001.1"/>
</dbReference>
<proteinExistence type="predicted"/>
<dbReference type="SUPFAM" id="SSF48435">
    <property type="entry name" value="Bacterial muramidases"/>
    <property type="match status" value="1"/>
</dbReference>
<dbReference type="EMBL" id="JBHMBS010000001">
    <property type="protein sequence ID" value="MFB9673921.1"/>
    <property type="molecule type" value="Genomic_DNA"/>
</dbReference>
<dbReference type="InterPro" id="IPR041664">
    <property type="entry name" value="AAA_16"/>
</dbReference>
<organism evidence="7 8">
    <name type="scientific">Streptosporangium vulgare</name>
    <dbReference type="NCBI Taxonomy" id="46190"/>
    <lineage>
        <taxon>Bacteria</taxon>
        <taxon>Bacillati</taxon>
        <taxon>Actinomycetota</taxon>
        <taxon>Actinomycetes</taxon>
        <taxon>Streptosporangiales</taxon>
        <taxon>Streptosporangiaceae</taxon>
        <taxon>Streptosporangium</taxon>
    </lineage>
</organism>
<dbReference type="SUPFAM" id="SSF52540">
    <property type="entry name" value="P-loop containing nucleoside triphosphate hydrolases"/>
    <property type="match status" value="1"/>
</dbReference>
<reference evidence="7 8" key="1">
    <citation type="submission" date="2024-09" db="EMBL/GenBank/DDBJ databases">
        <authorList>
            <person name="Sun Q."/>
            <person name="Mori K."/>
        </authorList>
    </citation>
    <scope>NUCLEOTIDE SEQUENCE [LARGE SCALE GENOMIC DNA]</scope>
    <source>
        <strain evidence="7 8">JCM 3028</strain>
    </source>
</reference>
<keyword evidence="8" id="KW-1185">Reference proteome</keyword>
<name>A0ABV5T6C6_9ACTN</name>
<gene>
    <name evidence="7" type="ORF">ACFFRH_00365</name>
</gene>
<dbReference type="PROSITE" id="PS50043">
    <property type="entry name" value="HTH_LUXR_2"/>
    <property type="match status" value="1"/>
</dbReference>
<dbReference type="InterPro" id="IPR011990">
    <property type="entry name" value="TPR-like_helical_dom_sf"/>
</dbReference>
<keyword evidence="3" id="KW-0238">DNA-binding</keyword>
<dbReference type="Pfam" id="PF13191">
    <property type="entry name" value="AAA_16"/>
    <property type="match status" value="1"/>
</dbReference>
<dbReference type="Gene3D" id="1.25.40.10">
    <property type="entry name" value="Tetratricopeptide repeat domain"/>
    <property type="match status" value="1"/>
</dbReference>
<dbReference type="PROSITE" id="PS00622">
    <property type="entry name" value="HTH_LUXR_1"/>
    <property type="match status" value="1"/>
</dbReference>
<dbReference type="PANTHER" id="PTHR44688:SF16">
    <property type="entry name" value="DNA-BINDING TRANSCRIPTIONAL ACTIVATOR DEVR_DOSR"/>
    <property type="match status" value="1"/>
</dbReference>
<dbReference type="PRINTS" id="PR00038">
    <property type="entry name" value="HTHLUXR"/>
</dbReference>
<dbReference type="SMART" id="SM00421">
    <property type="entry name" value="HTH_LUXR"/>
    <property type="match status" value="1"/>
</dbReference>
<evidence type="ECO:0000256" key="3">
    <source>
        <dbReference type="ARBA" id="ARBA00023125"/>
    </source>
</evidence>
<protein>
    <submittedName>
        <fullName evidence="7">LuxR C-terminal-related transcriptional regulator</fullName>
    </submittedName>
</protein>
<dbReference type="CDD" id="cd06170">
    <property type="entry name" value="LuxR_C_like"/>
    <property type="match status" value="1"/>
</dbReference>
<dbReference type="InterPro" id="IPR016032">
    <property type="entry name" value="Sig_transdc_resp-reg_C-effctor"/>
</dbReference>
<keyword evidence="2" id="KW-0805">Transcription regulation</keyword>
<evidence type="ECO:0000313" key="8">
    <source>
        <dbReference type="Proteomes" id="UP001589610"/>
    </source>
</evidence>
<dbReference type="SUPFAM" id="SSF46894">
    <property type="entry name" value="C-terminal effector domain of the bipartite response regulators"/>
    <property type="match status" value="1"/>
</dbReference>
<evidence type="ECO:0000256" key="5">
    <source>
        <dbReference type="SAM" id="MobiDB-lite"/>
    </source>
</evidence>
<dbReference type="InterPro" id="IPR008939">
    <property type="entry name" value="Lytic_TGlycosylase_superhlx_U"/>
</dbReference>
<feature type="domain" description="HTH luxR-type" evidence="6">
    <location>
        <begin position="830"/>
        <end position="899"/>
    </location>
</feature>
<evidence type="ECO:0000256" key="4">
    <source>
        <dbReference type="ARBA" id="ARBA00023163"/>
    </source>
</evidence>
<evidence type="ECO:0000313" key="7">
    <source>
        <dbReference type="EMBL" id="MFB9673921.1"/>
    </source>
</evidence>
<evidence type="ECO:0000256" key="1">
    <source>
        <dbReference type="ARBA" id="ARBA00022729"/>
    </source>
</evidence>
<dbReference type="Pfam" id="PF00196">
    <property type="entry name" value="GerE"/>
    <property type="match status" value="1"/>
</dbReference>
<feature type="region of interest" description="Disordered" evidence="5">
    <location>
        <begin position="888"/>
        <end position="920"/>
    </location>
</feature>
<dbReference type="Proteomes" id="UP001589610">
    <property type="component" value="Unassembled WGS sequence"/>
</dbReference>
<keyword evidence="1" id="KW-0732">Signal</keyword>
<dbReference type="PANTHER" id="PTHR44688">
    <property type="entry name" value="DNA-BINDING TRANSCRIPTIONAL ACTIVATOR DEVR_DOSR"/>
    <property type="match status" value="1"/>
</dbReference>
<evidence type="ECO:0000259" key="6">
    <source>
        <dbReference type="PROSITE" id="PS50043"/>
    </source>
</evidence>
<dbReference type="InterPro" id="IPR036388">
    <property type="entry name" value="WH-like_DNA-bd_sf"/>
</dbReference>
<dbReference type="Gene3D" id="1.10.10.10">
    <property type="entry name" value="Winged helix-like DNA-binding domain superfamily/Winged helix DNA-binding domain"/>
    <property type="match status" value="1"/>
</dbReference>
<evidence type="ECO:0000256" key="2">
    <source>
        <dbReference type="ARBA" id="ARBA00023015"/>
    </source>
</evidence>
<accession>A0ABV5T6C6</accession>
<sequence length="920" mass="99142">MLASQHRSVLDVLKGLLAESAAGNGRLVLVSGGLASGKTELLHEFSRIAAASGALLLSATGSLGENTLQAGMIDQLFHGAGLPAEVSDQVSRLIRRHTVTTGAPRHAEAEVVRDIGDVLLELSRERPVVVGVDAVHLVDGLSLRLLLYLCRRISSARILLIMNEWDLPQSTIPSFSAEVTRGFHHRIRLTPLSVGDIAEVLPPTMDPAAAAVLQRLSGGNPMLVNALIEDHRADPDDPIAAGAAYAQAVMACLHRWEPELLWVARALAVLGEPGSAGLIGGLAKINPKAAERAVEVLTEAGLLAGGWFRHPVAAAAVLDGIGAEERSSLHVRAAVLLYRRGMSTTKIAGHFVAADRAPEDWATGVLRDAAEQALAGNEVAVAVQCVELALRSVRDESERLAITKVLVRALWRVNPSAAALHLPLLREALEKGCLFGQDAAAVVRHSLWNGDVRTASRAMEALTATPDLLNVQTAAELHLTYQWFYGTSRGPHGRFDTASAWGDEARRMTSIWTHGDGEVALVSAENILQSCRLGETTLEVVAIAVLTLMYGGRTERATHWCDELIEEAVRSGALTWQAVLGAVRAEIAFRQGEVVVAAAKAKAALELMQAQSWGILIGYPRSTLLLAHTEMGQYEEGAELLQQRVPDEMFATLIGLRYLHARGHYYLATDRVLAAISDFQTCGRLMQDWELDRPMLVPWRSNLAEANLRLSRWGVARDLVREQIDRLKPIDLRTRGVSLLILAAAGGLAQRTELLREAVECLRTAGDRLLLSRALADLGAALQQLGEADEAKSLICRAMREAEICHSGVMPLRFSRSWTTGPVLPDAGESAEDPNSLGLSDSECRVAELAALGHTNREISRTLHITVSTVEQHLTRVYRKLGVKSRADLPPVLTPSDRRASAGPPGAGSRAKPGMRGIAQ</sequence>
<dbReference type="InterPro" id="IPR000792">
    <property type="entry name" value="Tscrpt_reg_LuxR_C"/>
</dbReference>